<dbReference type="OrthoDB" id="1907610at2"/>
<organism evidence="1 2">
    <name type="scientific">Faecalicatena contorta</name>
    <dbReference type="NCBI Taxonomy" id="39482"/>
    <lineage>
        <taxon>Bacteria</taxon>
        <taxon>Bacillati</taxon>
        <taxon>Bacillota</taxon>
        <taxon>Clostridia</taxon>
        <taxon>Lachnospirales</taxon>
        <taxon>Lachnospiraceae</taxon>
        <taxon>Faecalicatena</taxon>
    </lineage>
</organism>
<dbReference type="EMBL" id="UHJJ01000003">
    <property type="protein sequence ID" value="SUQ13555.1"/>
    <property type="molecule type" value="Genomic_DNA"/>
</dbReference>
<proteinExistence type="predicted"/>
<reference evidence="2" key="1">
    <citation type="submission" date="2017-07" db="EMBL/GenBank/DDBJ databases">
        <authorList>
            <person name="Varghese N."/>
            <person name="Submissions S."/>
        </authorList>
    </citation>
    <scope>NUCLEOTIDE SEQUENCE [LARGE SCALE GENOMIC DNA]</scope>
    <source>
        <strain evidence="2">NLAE-zl-C134</strain>
    </source>
</reference>
<accession>A0A316ALT7</accession>
<keyword evidence="2" id="KW-1185">Reference proteome</keyword>
<dbReference type="Proteomes" id="UP000254051">
    <property type="component" value="Unassembled WGS sequence"/>
</dbReference>
<dbReference type="RefSeq" id="WP_109709535.1">
    <property type="nucleotide sequence ID" value="NZ_QGDS01000003.1"/>
</dbReference>
<dbReference type="AlphaFoldDB" id="A0A316ALT7"/>
<dbReference type="InterPro" id="IPR045751">
    <property type="entry name" value="DUF6179"/>
</dbReference>
<sequence length="269" mass="30932">MEYKMEELLPVVAKLSKRYTSSESSSVSYNTARQLMGAAMYCLKECEGETGDTMLEGRRADSLTAYEEGYQIVLDKVEQARKTYHRILLDFEDFGCQNYRDTIIKGMPEFFLKYDARFEPQNHILTLDYPVLYGLDNKEGIDKILDYLNEAEYEHLFLQNFSREAIMNLLEFVRPDYGELYFENICVPVLMRAAACMIADEGGYHLELSEEGEAEAAAYFSEIHMEAAQNRFGGLLDILEKQIMGGAYRGTFKNLARDFAVRIQNGARF</sequence>
<dbReference type="Pfam" id="PF19677">
    <property type="entry name" value="DUF6179"/>
    <property type="match status" value="1"/>
</dbReference>
<evidence type="ECO:0000313" key="2">
    <source>
        <dbReference type="Proteomes" id="UP000254051"/>
    </source>
</evidence>
<evidence type="ECO:0000313" key="1">
    <source>
        <dbReference type="EMBL" id="SUQ13555.1"/>
    </source>
</evidence>
<gene>
    <name evidence="1" type="ORF">SAMN05216529_103285</name>
</gene>
<name>A0A316ALT7_9FIRM</name>
<protein>
    <submittedName>
        <fullName evidence="1">Uncharacterized protein</fullName>
    </submittedName>
</protein>